<keyword evidence="9" id="KW-0548">Nucleotidyltransferase</keyword>
<evidence type="ECO:0000259" key="7">
    <source>
        <dbReference type="PROSITE" id="PS50885"/>
    </source>
</evidence>
<feature type="domain" description="GGDEF" evidence="8">
    <location>
        <begin position="533"/>
        <end position="666"/>
    </location>
</feature>
<reference evidence="9 10" key="1">
    <citation type="submission" date="2024-02" db="EMBL/GenBank/DDBJ databases">
        <title>Genome sequence of Aquincola sp. MAHUQ-54.</title>
        <authorList>
            <person name="Huq M.A."/>
        </authorList>
    </citation>
    <scope>NUCLEOTIDE SEQUENCE [LARGE SCALE GENOMIC DNA]</scope>
    <source>
        <strain evidence="9 10">MAHUQ-54</strain>
    </source>
</reference>
<dbReference type="InterPro" id="IPR035965">
    <property type="entry name" value="PAS-like_dom_sf"/>
</dbReference>
<dbReference type="InterPro" id="IPR029787">
    <property type="entry name" value="Nucleotide_cyclase"/>
</dbReference>
<dbReference type="PANTHER" id="PTHR44757">
    <property type="entry name" value="DIGUANYLATE CYCLASE DGCP"/>
    <property type="match status" value="1"/>
</dbReference>
<feature type="transmembrane region" description="Helical" evidence="6">
    <location>
        <begin position="20"/>
        <end position="42"/>
    </location>
</feature>
<dbReference type="NCBIfam" id="TIGR00254">
    <property type="entry name" value="GGDEF"/>
    <property type="match status" value="1"/>
</dbReference>
<dbReference type="SMART" id="SM00267">
    <property type="entry name" value="GGDEF"/>
    <property type="match status" value="1"/>
</dbReference>
<accession>A0AAW9QCM2</accession>
<proteinExistence type="predicted"/>
<dbReference type="PROSITE" id="PS50887">
    <property type="entry name" value="GGDEF"/>
    <property type="match status" value="1"/>
</dbReference>
<keyword evidence="2" id="KW-1003">Cell membrane</keyword>
<dbReference type="PANTHER" id="PTHR44757:SF2">
    <property type="entry name" value="BIOFILM ARCHITECTURE MAINTENANCE PROTEIN MBAA"/>
    <property type="match status" value="1"/>
</dbReference>
<dbReference type="Gene3D" id="6.10.340.10">
    <property type="match status" value="1"/>
</dbReference>
<feature type="transmembrane region" description="Helical" evidence="6">
    <location>
        <begin position="301"/>
        <end position="324"/>
    </location>
</feature>
<dbReference type="Pfam" id="PF00990">
    <property type="entry name" value="GGDEF"/>
    <property type="match status" value="1"/>
</dbReference>
<comment type="subcellular location">
    <subcellularLocation>
        <location evidence="1">Cell membrane</location>
        <topology evidence="1">Multi-pass membrane protein</topology>
    </subcellularLocation>
</comment>
<dbReference type="RefSeq" id="WP_332288423.1">
    <property type="nucleotide sequence ID" value="NZ_JAZIBG010000017.1"/>
</dbReference>
<dbReference type="Gene3D" id="3.30.70.270">
    <property type="match status" value="1"/>
</dbReference>
<evidence type="ECO:0000256" key="5">
    <source>
        <dbReference type="ARBA" id="ARBA00023136"/>
    </source>
</evidence>
<keyword evidence="9" id="KW-0808">Transferase</keyword>
<evidence type="ECO:0000313" key="9">
    <source>
        <dbReference type="EMBL" id="MEF7613484.1"/>
    </source>
</evidence>
<evidence type="ECO:0000313" key="10">
    <source>
        <dbReference type="Proteomes" id="UP001336250"/>
    </source>
</evidence>
<gene>
    <name evidence="9" type="ORF">V4F39_06130</name>
</gene>
<sequence length="678" mass="73458">MPDPLLLLARCCRRFGSVKLRLSLVGVLLSAASVALTVGLVLREVGARTEEVALDLSLAQTRKLARLMGSRVVGLQLTMRAGADDLPVERIGDPAGLRDWLAGQSALASTMDSLFVADVRGSVLAWRDNHGIRTPQTQIGDRDYFKLTLRQGRPVVSEPMSGRLSEEPVILMTMPVRDGSGEIVAVLGGSLRLWTNGLMPEVTAGDPEDAGMMVITDARGRILSHADRRWLMRDAQETPELAEAAGRWVALGRPVEPSGFSLHAGDRIVSMAGVPDAEWMVFHSSAADRVLGGLRAGQQRALVIGTGVALVGGLVLLLATQWLLAPLHRLEQRARRMSDGDLPDDEGWPRAMGEIGQLSRVLRSTLHERSMAAAANRELLAKLSALMANAPLGIAFLRARRLELVSGAFDRLLGYGTGQLQGRPAAVLYPAAAEAEAVGQRIAASFAAGLVFDEEVLMVRHDGSQFWGRLLGAPVRWGDAESGTVWTLEDVSHARSQREALSWESTHDTLTELVNRREFERRLTERVEWPHAEPSCALFIDLDAFKTVNDTAGHAAGDRVLVDVAQRLQAQVRGTDTLARLGGDEFAVLLAGCGRHDAMRIAENMRAAVEQYRLRWGDGWLSVGASIGVVQLGSELPDLPSVMAAADAACYEAKRSGRNRVRLHDHGHRATSFDDAPL</sequence>
<dbReference type="Proteomes" id="UP001336250">
    <property type="component" value="Unassembled WGS sequence"/>
</dbReference>
<dbReference type="Gene3D" id="3.30.450.20">
    <property type="entry name" value="PAS domain"/>
    <property type="match status" value="2"/>
</dbReference>
<protein>
    <submittedName>
        <fullName evidence="9">Diguanylate cyclase</fullName>
        <ecNumber evidence="9">2.7.7.65</ecNumber>
    </submittedName>
</protein>
<evidence type="ECO:0000256" key="6">
    <source>
        <dbReference type="SAM" id="Phobius"/>
    </source>
</evidence>
<dbReference type="Pfam" id="PF02743">
    <property type="entry name" value="dCache_1"/>
    <property type="match status" value="1"/>
</dbReference>
<dbReference type="CDD" id="cd01949">
    <property type="entry name" value="GGDEF"/>
    <property type="match status" value="1"/>
</dbReference>
<keyword evidence="3 6" id="KW-0812">Transmembrane</keyword>
<dbReference type="EC" id="2.7.7.65" evidence="9"/>
<dbReference type="InterPro" id="IPR052155">
    <property type="entry name" value="Biofilm_reg_signaling"/>
</dbReference>
<evidence type="ECO:0000259" key="8">
    <source>
        <dbReference type="PROSITE" id="PS50887"/>
    </source>
</evidence>
<evidence type="ECO:0000256" key="2">
    <source>
        <dbReference type="ARBA" id="ARBA00022475"/>
    </source>
</evidence>
<dbReference type="InterPro" id="IPR033479">
    <property type="entry name" value="dCache_1"/>
</dbReference>
<keyword evidence="5 6" id="KW-0472">Membrane</keyword>
<dbReference type="InterPro" id="IPR003660">
    <property type="entry name" value="HAMP_dom"/>
</dbReference>
<dbReference type="GO" id="GO:0007165">
    <property type="term" value="P:signal transduction"/>
    <property type="evidence" value="ECO:0007669"/>
    <property type="project" value="InterPro"/>
</dbReference>
<evidence type="ECO:0000256" key="4">
    <source>
        <dbReference type="ARBA" id="ARBA00022989"/>
    </source>
</evidence>
<evidence type="ECO:0000256" key="1">
    <source>
        <dbReference type="ARBA" id="ARBA00004651"/>
    </source>
</evidence>
<comment type="caution">
    <text evidence="9">The sequence shown here is derived from an EMBL/GenBank/DDBJ whole genome shotgun (WGS) entry which is preliminary data.</text>
</comment>
<dbReference type="NCBIfam" id="TIGR00229">
    <property type="entry name" value="sensory_box"/>
    <property type="match status" value="1"/>
</dbReference>
<dbReference type="GO" id="GO:0005886">
    <property type="term" value="C:plasma membrane"/>
    <property type="evidence" value="ECO:0007669"/>
    <property type="project" value="UniProtKB-SubCell"/>
</dbReference>
<dbReference type="AlphaFoldDB" id="A0AAW9QCM2"/>
<keyword evidence="4 6" id="KW-1133">Transmembrane helix</keyword>
<dbReference type="InterPro" id="IPR000014">
    <property type="entry name" value="PAS"/>
</dbReference>
<organism evidence="9 10">
    <name type="scientific">Aquincola agrisoli</name>
    <dbReference type="NCBI Taxonomy" id="3119538"/>
    <lineage>
        <taxon>Bacteria</taxon>
        <taxon>Pseudomonadati</taxon>
        <taxon>Pseudomonadota</taxon>
        <taxon>Betaproteobacteria</taxon>
        <taxon>Burkholderiales</taxon>
        <taxon>Sphaerotilaceae</taxon>
        <taxon>Aquincola</taxon>
    </lineage>
</organism>
<dbReference type="EMBL" id="JAZIBG010000017">
    <property type="protein sequence ID" value="MEF7613484.1"/>
    <property type="molecule type" value="Genomic_DNA"/>
</dbReference>
<dbReference type="PROSITE" id="PS50885">
    <property type="entry name" value="HAMP"/>
    <property type="match status" value="1"/>
</dbReference>
<dbReference type="SUPFAM" id="SSF55073">
    <property type="entry name" value="Nucleotide cyclase"/>
    <property type="match status" value="1"/>
</dbReference>
<dbReference type="InterPro" id="IPR000160">
    <property type="entry name" value="GGDEF_dom"/>
</dbReference>
<dbReference type="GO" id="GO:0052621">
    <property type="term" value="F:diguanylate cyclase activity"/>
    <property type="evidence" value="ECO:0007669"/>
    <property type="project" value="UniProtKB-EC"/>
</dbReference>
<feature type="domain" description="HAMP" evidence="7">
    <location>
        <begin position="321"/>
        <end position="374"/>
    </location>
</feature>
<evidence type="ECO:0000256" key="3">
    <source>
        <dbReference type="ARBA" id="ARBA00022692"/>
    </source>
</evidence>
<dbReference type="SUPFAM" id="SSF55785">
    <property type="entry name" value="PYP-like sensor domain (PAS domain)"/>
    <property type="match status" value="1"/>
</dbReference>
<keyword evidence="10" id="KW-1185">Reference proteome</keyword>
<dbReference type="Pfam" id="PF13426">
    <property type="entry name" value="PAS_9"/>
    <property type="match status" value="1"/>
</dbReference>
<dbReference type="CDD" id="cd18773">
    <property type="entry name" value="PDC1_HK_sensor"/>
    <property type="match status" value="1"/>
</dbReference>
<name>A0AAW9QCM2_9BURK</name>
<dbReference type="InterPro" id="IPR043128">
    <property type="entry name" value="Rev_trsase/Diguanyl_cyclase"/>
</dbReference>
<dbReference type="CDD" id="cd00130">
    <property type="entry name" value="PAS"/>
    <property type="match status" value="1"/>
</dbReference>
<dbReference type="FunFam" id="3.30.70.270:FF:000001">
    <property type="entry name" value="Diguanylate cyclase domain protein"/>
    <property type="match status" value="1"/>
</dbReference>